<evidence type="ECO:0000313" key="5">
    <source>
        <dbReference type="EMBL" id="GAX74064.1"/>
    </source>
</evidence>
<dbReference type="SUPFAM" id="SSF52540">
    <property type="entry name" value="P-loop containing nucleoside triphosphate hydrolases"/>
    <property type="match status" value="1"/>
</dbReference>
<dbReference type="GO" id="GO:0003777">
    <property type="term" value="F:microtubule motor activity"/>
    <property type="evidence" value="ECO:0007669"/>
    <property type="project" value="InterPro"/>
</dbReference>
<proteinExistence type="inferred from homology"/>
<dbReference type="PRINTS" id="PR00380">
    <property type="entry name" value="KINESINHEAVY"/>
</dbReference>
<dbReference type="Proteomes" id="UP000232323">
    <property type="component" value="Unassembled WGS sequence"/>
</dbReference>
<dbReference type="InterPro" id="IPR027417">
    <property type="entry name" value="P-loop_NTPase"/>
</dbReference>
<protein>
    <recommendedName>
        <fullName evidence="4">Kinesin motor domain-containing protein</fullName>
    </recommendedName>
</protein>
<feature type="domain" description="Kinesin motor" evidence="4">
    <location>
        <begin position="162"/>
        <end position="488"/>
    </location>
</feature>
<evidence type="ECO:0000313" key="6">
    <source>
        <dbReference type="Proteomes" id="UP000232323"/>
    </source>
</evidence>
<comment type="similarity">
    <text evidence="2">Belongs to the TRAFAC class myosin-kinesin ATPase superfamily. Kinesin family.</text>
</comment>
<dbReference type="PROSITE" id="PS50067">
    <property type="entry name" value="KINESIN_MOTOR_2"/>
    <property type="match status" value="1"/>
</dbReference>
<dbReference type="InterPro" id="IPR027640">
    <property type="entry name" value="Kinesin-like_fam"/>
</dbReference>
<dbReference type="GO" id="GO:0008017">
    <property type="term" value="F:microtubule binding"/>
    <property type="evidence" value="ECO:0007669"/>
    <property type="project" value="InterPro"/>
</dbReference>
<keyword evidence="1 2" id="KW-0505">Motor protein</keyword>
<organism evidence="5 6">
    <name type="scientific">Chlamydomonas eustigma</name>
    <dbReference type="NCBI Taxonomy" id="1157962"/>
    <lineage>
        <taxon>Eukaryota</taxon>
        <taxon>Viridiplantae</taxon>
        <taxon>Chlorophyta</taxon>
        <taxon>core chlorophytes</taxon>
        <taxon>Chlorophyceae</taxon>
        <taxon>CS clade</taxon>
        <taxon>Chlamydomonadales</taxon>
        <taxon>Chlamydomonadaceae</taxon>
        <taxon>Chlamydomonas</taxon>
    </lineage>
</organism>
<dbReference type="OrthoDB" id="3176171at2759"/>
<keyword evidence="3" id="KW-0175">Coiled coil</keyword>
<dbReference type="InterPro" id="IPR036961">
    <property type="entry name" value="Kinesin_motor_dom_sf"/>
</dbReference>
<evidence type="ECO:0000256" key="2">
    <source>
        <dbReference type="PROSITE-ProRule" id="PRU00283"/>
    </source>
</evidence>
<comment type="caution">
    <text evidence="5">The sequence shown here is derived from an EMBL/GenBank/DDBJ whole genome shotgun (WGS) entry which is preliminary data.</text>
</comment>
<dbReference type="Pfam" id="PF00225">
    <property type="entry name" value="Kinesin"/>
    <property type="match status" value="1"/>
</dbReference>
<evidence type="ECO:0000256" key="1">
    <source>
        <dbReference type="ARBA" id="ARBA00023175"/>
    </source>
</evidence>
<dbReference type="Gene3D" id="3.40.850.10">
    <property type="entry name" value="Kinesin motor domain"/>
    <property type="match status" value="1"/>
</dbReference>
<dbReference type="SMART" id="SM00129">
    <property type="entry name" value="KISc"/>
    <property type="match status" value="1"/>
</dbReference>
<sequence length="649" mass="72431">MHLSEASFYCYPVINMSTPIQEKTMEYSGNLFGTPCRSLLKSAGPARRIENSAIKEPIFNFSRAIDHFSMFERVKALEAERDSLKMEVDQLQKHLMTIEQKMEQARHSLRYEALPEAGVLPKDTQGEDTLLSKKIQSLQLELSREQQERRKAHNQLMELRGNVRVYCRLRPTTPTEECPWGILSDQRTVTATAKGQQHAFTFNHIFGSQDSQAQVFAEIAELVQSSLDGYSVCIFSYGQTGAGKTHTMTGKASEEDQGLIPRALAKILDCQQHLKWQDWTYSLELSVMEVYNDRIRDLLGSRSTEVSDINDIKHEEGGHTTVVGVSRTTITSSEQALSLISKASINRSCHSTAMNASSSRSHSILMLNITGSHSDGTTLKGALSMVDLAGSERLARSKAEGERKAETCAINQSLSSMQSVFEALAAASKPGGSANRHVPYRDSKLTYLLKPALSRGGKALMFVHVSPEEASMSESLHSLRFATKVSGVEVGPARKNGFTPSVTELHQGYSKTYALRSLENNLQKYSGQQLPAMREKENSTHHRLQTNSFESLIPERHVTADEKHGLAASYQGSGPYASHYDREEHFREHSTSTKAFQLADENIVETASVIVDSSKPVMDFNLRSNSLRKRRQDGALIGERRQKRTSKWH</sequence>
<keyword evidence="2" id="KW-0547">Nucleotide-binding</keyword>
<feature type="coiled-coil region" evidence="3">
    <location>
        <begin position="135"/>
        <end position="162"/>
    </location>
</feature>
<dbReference type="GO" id="GO:0005524">
    <property type="term" value="F:ATP binding"/>
    <property type="evidence" value="ECO:0007669"/>
    <property type="project" value="UniProtKB-UniRule"/>
</dbReference>
<feature type="binding site" evidence="2">
    <location>
        <begin position="238"/>
        <end position="245"/>
    </location>
    <ligand>
        <name>ATP</name>
        <dbReference type="ChEBI" id="CHEBI:30616"/>
    </ligand>
</feature>
<dbReference type="STRING" id="1157962.A0A250WTA7"/>
<dbReference type="PANTHER" id="PTHR47972">
    <property type="entry name" value="KINESIN-LIKE PROTEIN KLP-3"/>
    <property type="match status" value="1"/>
</dbReference>
<accession>A0A250WTA7</accession>
<dbReference type="InterPro" id="IPR001752">
    <property type="entry name" value="Kinesin_motor_dom"/>
</dbReference>
<name>A0A250WTA7_9CHLO</name>
<feature type="coiled-coil region" evidence="3">
    <location>
        <begin position="74"/>
        <end position="108"/>
    </location>
</feature>
<dbReference type="EMBL" id="BEGY01000005">
    <property type="protein sequence ID" value="GAX74064.1"/>
    <property type="molecule type" value="Genomic_DNA"/>
</dbReference>
<reference evidence="5 6" key="1">
    <citation type="submission" date="2017-08" db="EMBL/GenBank/DDBJ databases">
        <title>Acidophilic green algal genome provides insights into adaptation to an acidic environment.</title>
        <authorList>
            <person name="Hirooka S."/>
            <person name="Hirose Y."/>
            <person name="Kanesaki Y."/>
            <person name="Higuchi S."/>
            <person name="Fujiwara T."/>
            <person name="Onuma R."/>
            <person name="Era A."/>
            <person name="Ohbayashi R."/>
            <person name="Uzuka A."/>
            <person name="Nozaki H."/>
            <person name="Yoshikawa H."/>
            <person name="Miyagishima S.Y."/>
        </authorList>
    </citation>
    <scope>NUCLEOTIDE SEQUENCE [LARGE SCALE GENOMIC DNA]</scope>
    <source>
        <strain evidence="5 6">NIES-2499</strain>
    </source>
</reference>
<dbReference type="GO" id="GO:0007018">
    <property type="term" value="P:microtubule-based movement"/>
    <property type="evidence" value="ECO:0007669"/>
    <property type="project" value="InterPro"/>
</dbReference>
<evidence type="ECO:0000256" key="3">
    <source>
        <dbReference type="SAM" id="Coils"/>
    </source>
</evidence>
<gene>
    <name evidence="5" type="ORF">CEUSTIGMA_g1514.t1</name>
</gene>
<evidence type="ECO:0000259" key="4">
    <source>
        <dbReference type="PROSITE" id="PS50067"/>
    </source>
</evidence>
<dbReference type="AlphaFoldDB" id="A0A250WTA7"/>
<keyword evidence="2" id="KW-0067">ATP-binding</keyword>
<keyword evidence="6" id="KW-1185">Reference proteome</keyword>